<dbReference type="AlphaFoldDB" id="A0A8S4SP77"/>
<dbReference type="EMBL" id="CAKXAJ010026561">
    <property type="protein sequence ID" value="CAH2270017.1"/>
    <property type="molecule type" value="Genomic_DNA"/>
</dbReference>
<keyword evidence="2" id="KW-1185">Reference proteome</keyword>
<sequence>MLYSGLNSVGADKITGTLGLTPMPRVAGHGAALLCRAALFIGDDFQQTIKWVCLSIITREKVIDVLRIDAQKWRWAGHSPKERQEKWSKIVTNWYPRDGNRNRGSLEVGPRDQTGVELHTIEYSGGI</sequence>
<dbReference type="Proteomes" id="UP000838756">
    <property type="component" value="Unassembled WGS sequence"/>
</dbReference>
<comment type="caution">
    <text evidence="1">The sequence shown here is derived from an EMBL/GenBank/DDBJ whole genome shotgun (WGS) entry which is preliminary data.</text>
</comment>
<evidence type="ECO:0000313" key="1">
    <source>
        <dbReference type="EMBL" id="CAH2270017.1"/>
    </source>
</evidence>
<proteinExistence type="predicted"/>
<accession>A0A8S4SP77</accession>
<dbReference type="OrthoDB" id="410104at2759"/>
<evidence type="ECO:0000313" key="2">
    <source>
        <dbReference type="Proteomes" id="UP000838756"/>
    </source>
</evidence>
<protein>
    <submittedName>
        <fullName evidence="1">Jg17870 protein</fullName>
    </submittedName>
</protein>
<reference evidence="1" key="1">
    <citation type="submission" date="2022-03" db="EMBL/GenBank/DDBJ databases">
        <authorList>
            <person name="Lindestad O."/>
        </authorList>
    </citation>
    <scope>NUCLEOTIDE SEQUENCE</scope>
</reference>
<organism evidence="1 2">
    <name type="scientific">Pararge aegeria aegeria</name>
    <dbReference type="NCBI Taxonomy" id="348720"/>
    <lineage>
        <taxon>Eukaryota</taxon>
        <taxon>Metazoa</taxon>
        <taxon>Ecdysozoa</taxon>
        <taxon>Arthropoda</taxon>
        <taxon>Hexapoda</taxon>
        <taxon>Insecta</taxon>
        <taxon>Pterygota</taxon>
        <taxon>Neoptera</taxon>
        <taxon>Endopterygota</taxon>
        <taxon>Lepidoptera</taxon>
        <taxon>Glossata</taxon>
        <taxon>Ditrysia</taxon>
        <taxon>Papilionoidea</taxon>
        <taxon>Nymphalidae</taxon>
        <taxon>Satyrinae</taxon>
        <taxon>Satyrini</taxon>
        <taxon>Parargina</taxon>
        <taxon>Pararge</taxon>
    </lineage>
</organism>
<name>A0A8S4SP77_9NEOP</name>
<gene>
    <name evidence="1" type="primary">jg17870</name>
    <name evidence="1" type="ORF">PAEG_LOCUS27941</name>
</gene>